<gene>
    <name evidence="2" type="ORF">GCM10007377_03180</name>
</gene>
<dbReference type="InterPro" id="IPR036388">
    <property type="entry name" value="WH-like_DNA-bd_sf"/>
</dbReference>
<keyword evidence="3" id="KW-1185">Reference proteome</keyword>
<dbReference type="Gene3D" id="1.10.10.10">
    <property type="entry name" value="Winged helix-like DNA-binding domain superfamily/Winged helix DNA-binding domain"/>
    <property type="match status" value="1"/>
</dbReference>
<dbReference type="InterPro" id="IPR000600">
    <property type="entry name" value="ROK"/>
</dbReference>
<protein>
    <submittedName>
        <fullName evidence="2">NagC family transcriptional regulator</fullName>
    </submittedName>
</protein>
<dbReference type="RefSeq" id="WP_188354492.1">
    <property type="nucleotide sequence ID" value="NZ_BMDH01000001.1"/>
</dbReference>
<comment type="similarity">
    <text evidence="1">Belongs to the ROK (NagC/XylR) family.</text>
</comment>
<evidence type="ECO:0000256" key="1">
    <source>
        <dbReference type="ARBA" id="ARBA00006479"/>
    </source>
</evidence>
<sequence length="411" mass="44418">MSRSASINQDDLRNHNLSVVLSTLLHSPTPLSRAQLAKETGLTKATLSLLAEILLSNNVLEQLTPQQDGQAGRNGRPSTPLTFKPRAWAGLGMQINTDGYGCVVVDVAGNTLAYQWVDQVMEHTDPDDIFAKLDEIVHRIERMLEQQHIHIAGAALALPGLVSDGNKLIIANNLGWTNLELTKYDVVNRLHAIADNEANFAAIAQVPSYAYQGSGNRSSLTHQSSFLYISTDVGVGGAVVRGGTVVPGDHGFAGELGHVSVDMNGPRCRCGRRGCLEMYAGRRELVKMAGLAEGDEAAKSEYVSALYQLWRAGNTKAVLAIDQALSAMASVAADAINIFDVDTIVLGGFWSVFEEDLPLRLKLRIAPQILARYAMDIKVLSCCDIEHPALYGAAAFGLRNLIDHPVSFMNM</sequence>
<dbReference type="EMBL" id="BMDH01000001">
    <property type="protein sequence ID" value="GGI12882.1"/>
    <property type="molecule type" value="Genomic_DNA"/>
</dbReference>
<reference evidence="2" key="1">
    <citation type="journal article" date="2014" name="Int. J. Syst. Evol. Microbiol.">
        <title>Complete genome sequence of Corynebacterium casei LMG S-19264T (=DSM 44701T), isolated from a smear-ripened cheese.</title>
        <authorList>
            <consortium name="US DOE Joint Genome Institute (JGI-PGF)"/>
            <person name="Walter F."/>
            <person name="Albersmeier A."/>
            <person name="Kalinowski J."/>
            <person name="Ruckert C."/>
        </authorList>
    </citation>
    <scope>NUCLEOTIDE SEQUENCE</scope>
    <source>
        <strain evidence="2">CCM 8606</strain>
    </source>
</reference>
<comment type="caution">
    <text evidence="2">The sequence shown here is derived from an EMBL/GenBank/DDBJ whole genome shotgun (WGS) entry which is preliminary data.</text>
</comment>
<name>A0A8J3AEH9_9BIFI</name>
<dbReference type="InterPro" id="IPR036390">
    <property type="entry name" value="WH_DNA-bd_sf"/>
</dbReference>
<dbReference type="Proteomes" id="UP000619536">
    <property type="component" value="Unassembled WGS sequence"/>
</dbReference>
<dbReference type="SUPFAM" id="SSF46785">
    <property type="entry name" value="Winged helix' DNA-binding domain"/>
    <property type="match status" value="1"/>
</dbReference>
<reference evidence="2" key="2">
    <citation type="submission" date="2020-09" db="EMBL/GenBank/DDBJ databases">
        <authorList>
            <person name="Sun Q."/>
            <person name="Sedlacek I."/>
        </authorList>
    </citation>
    <scope>NUCLEOTIDE SEQUENCE</scope>
    <source>
        <strain evidence="2">CCM 8606</strain>
    </source>
</reference>
<dbReference type="PANTHER" id="PTHR18964">
    <property type="entry name" value="ROK (REPRESSOR, ORF, KINASE) FAMILY"/>
    <property type="match status" value="1"/>
</dbReference>
<dbReference type="SUPFAM" id="SSF53067">
    <property type="entry name" value="Actin-like ATPase domain"/>
    <property type="match status" value="2"/>
</dbReference>
<accession>A0A8J3AEH9</accession>
<dbReference type="Pfam" id="PF00480">
    <property type="entry name" value="ROK"/>
    <property type="match status" value="1"/>
</dbReference>
<organism evidence="2 3">
    <name type="scientific">Galliscardovia ingluviei</name>
    <dbReference type="NCBI Taxonomy" id="1769422"/>
    <lineage>
        <taxon>Bacteria</taxon>
        <taxon>Bacillati</taxon>
        <taxon>Actinomycetota</taxon>
        <taxon>Actinomycetes</taxon>
        <taxon>Bifidobacteriales</taxon>
        <taxon>Bifidobacteriaceae</taxon>
        <taxon>Galliscardovia</taxon>
    </lineage>
</organism>
<evidence type="ECO:0000313" key="2">
    <source>
        <dbReference type="EMBL" id="GGI12882.1"/>
    </source>
</evidence>
<dbReference type="PANTHER" id="PTHR18964:SF149">
    <property type="entry name" value="BIFUNCTIONAL UDP-N-ACETYLGLUCOSAMINE 2-EPIMERASE_N-ACETYLMANNOSAMINE KINASE"/>
    <property type="match status" value="1"/>
</dbReference>
<evidence type="ECO:0000313" key="3">
    <source>
        <dbReference type="Proteomes" id="UP000619536"/>
    </source>
</evidence>
<proteinExistence type="inferred from homology"/>
<dbReference type="Gene3D" id="3.30.420.40">
    <property type="match status" value="2"/>
</dbReference>
<dbReference type="InterPro" id="IPR043129">
    <property type="entry name" value="ATPase_NBD"/>
</dbReference>
<dbReference type="AlphaFoldDB" id="A0A8J3AEH9"/>